<dbReference type="AlphaFoldDB" id="A0A5J5ADK3"/>
<evidence type="ECO:0000256" key="5">
    <source>
        <dbReference type="ARBA" id="ARBA00022801"/>
    </source>
</evidence>
<protein>
    <submittedName>
        <fullName evidence="10">Uncharacterized protein</fullName>
    </submittedName>
</protein>
<evidence type="ECO:0000259" key="9">
    <source>
        <dbReference type="Pfam" id="PF24626"/>
    </source>
</evidence>
<evidence type="ECO:0000256" key="7">
    <source>
        <dbReference type="SAM" id="MobiDB-lite"/>
    </source>
</evidence>
<organism evidence="10 11">
    <name type="scientific">Nyssa sinensis</name>
    <dbReference type="NCBI Taxonomy" id="561372"/>
    <lineage>
        <taxon>Eukaryota</taxon>
        <taxon>Viridiplantae</taxon>
        <taxon>Streptophyta</taxon>
        <taxon>Embryophyta</taxon>
        <taxon>Tracheophyta</taxon>
        <taxon>Spermatophyta</taxon>
        <taxon>Magnoliopsida</taxon>
        <taxon>eudicotyledons</taxon>
        <taxon>Gunneridae</taxon>
        <taxon>Pentapetalae</taxon>
        <taxon>asterids</taxon>
        <taxon>Cornales</taxon>
        <taxon>Nyssaceae</taxon>
        <taxon>Nyssa</taxon>
    </lineage>
</organism>
<keyword evidence="4" id="KW-0255">Endonuclease</keyword>
<keyword evidence="1" id="KW-0808">Transferase</keyword>
<keyword evidence="11" id="KW-1185">Reference proteome</keyword>
<dbReference type="InterPro" id="IPR021109">
    <property type="entry name" value="Peptidase_aspartic_dom_sf"/>
</dbReference>
<dbReference type="Pfam" id="PF17917">
    <property type="entry name" value="RT_RNaseH"/>
    <property type="match status" value="1"/>
</dbReference>
<gene>
    <name evidence="10" type="ORF">F0562_035664</name>
</gene>
<sequence length="682" mass="77333">MRDDQLTRQKRFVRPAPPLRAPLALPPVSRAATPTTAAPVRRLTWDEMQRRRAQGLCFNCNDRFTAGHKCQGPRLLMLEGDDGSTNLLDSNVTEEQPTEEIHEELFEPEITLHALTGWTAPKTMRLAARISFHDVIVLIDSGSTHNFISERMANLLRLPVVPTEAFTVRVASGTNLRCQGRFEDVKVDLQGTIFSLTLYSLPLTGLDVVLGIQWLELLGSVVCDWKRLTMEFLWENQPKKLIGIDGQDIHTASAKELSKALHHGQALFALCFQVAQVAPQATIHPSMQELLHDFSDLFLEPTSLPPTREVDHRIALKEGTKPINVRPYRYAHYQKNEIEKQVFTIETDASGDGIGAVLTQQGKPVAYMSRALGVTKKCWSTYAKEMLAIIAAIRMWRPYLLGQKFYIKTDQRSLKYLLEQRMATPEQQKWVAKLLGYDYEILYHPGRENSAADALSRKPGSSILYQIFLPQISLWEDIKEAAKEDPYIQSMGRVALEQPGGSYTWRHELLLYKGKVIVPGNAALKAKLLHEMHDTKALYGRLPPSIPTYNDGLSLVHEVDQQLLNRDELLRHLKANLERSVNRMKQLADHKRRDVSFKLGDWVLLKLHPYRQQTAFKRVYQKLASRFYGPYQILAKVGPVAYQLQLPEGARIHPVFHVSLLKQYQAKEGSAAPPPVELPTTG</sequence>
<dbReference type="SUPFAM" id="SSF56672">
    <property type="entry name" value="DNA/RNA polymerases"/>
    <property type="match status" value="2"/>
</dbReference>
<dbReference type="SUPFAM" id="SSF50630">
    <property type="entry name" value="Acid proteases"/>
    <property type="match status" value="1"/>
</dbReference>
<dbReference type="InterPro" id="IPR050951">
    <property type="entry name" value="Retrovirus_Pol_polyprotein"/>
</dbReference>
<evidence type="ECO:0000313" key="11">
    <source>
        <dbReference type="Proteomes" id="UP000325577"/>
    </source>
</evidence>
<dbReference type="Gene3D" id="2.40.70.10">
    <property type="entry name" value="Acid Proteases"/>
    <property type="match status" value="1"/>
</dbReference>
<dbReference type="GO" id="GO:0003964">
    <property type="term" value="F:RNA-directed DNA polymerase activity"/>
    <property type="evidence" value="ECO:0007669"/>
    <property type="project" value="UniProtKB-KW"/>
</dbReference>
<dbReference type="Pfam" id="PF08284">
    <property type="entry name" value="RVP_2"/>
    <property type="match status" value="1"/>
</dbReference>
<dbReference type="InterPro" id="IPR043502">
    <property type="entry name" value="DNA/RNA_pol_sf"/>
</dbReference>
<feature type="compositionally biased region" description="Low complexity" evidence="7">
    <location>
        <begin position="21"/>
        <end position="36"/>
    </location>
</feature>
<evidence type="ECO:0000256" key="2">
    <source>
        <dbReference type="ARBA" id="ARBA00022695"/>
    </source>
</evidence>
<dbReference type="PANTHER" id="PTHR37984">
    <property type="entry name" value="PROTEIN CBG26694"/>
    <property type="match status" value="1"/>
</dbReference>
<evidence type="ECO:0000256" key="1">
    <source>
        <dbReference type="ARBA" id="ARBA00022679"/>
    </source>
</evidence>
<name>A0A5J5ADK3_9ASTE</name>
<dbReference type="InterPro" id="IPR056924">
    <property type="entry name" value="SH3_Tf2-1"/>
</dbReference>
<evidence type="ECO:0000256" key="3">
    <source>
        <dbReference type="ARBA" id="ARBA00022722"/>
    </source>
</evidence>
<dbReference type="Proteomes" id="UP000325577">
    <property type="component" value="Linkage Group LG21"/>
</dbReference>
<dbReference type="InterPro" id="IPR041373">
    <property type="entry name" value="RT_RNaseH"/>
</dbReference>
<feature type="domain" description="Reverse transcriptase RNase H-like" evidence="8">
    <location>
        <begin position="341"/>
        <end position="437"/>
    </location>
</feature>
<evidence type="ECO:0000256" key="6">
    <source>
        <dbReference type="ARBA" id="ARBA00022918"/>
    </source>
</evidence>
<proteinExistence type="predicted"/>
<dbReference type="CDD" id="cd09274">
    <property type="entry name" value="RNase_HI_RT_Ty3"/>
    <property type="match status" value="1"/>
</dbReference>
<reference evidence="10 11" key="1">
    <citation type="submission" date="2019-09" db="EMBL/GenBank/DDBJ databases">
        <title>A chromosome-level genome assembly of the Chinese tupelo Nyssa sinensis.</title>
        <authorList>
            <person name="Yang X."/>
            <person name="Kang M."/>
            <person name="Yang Y."/>
            <person name="Xiong H."/>
            <person name="Wang M."/>
            <person name="Zhang Z."/>
            <person name="Wang Z."/>
            <person name="Wu H."/>
            <person name="Ma T."/>
            <person name="Liu J."/>
            <person name="Xi Z."/>
        </authorList>
    </citation>
    <scope>NUCLEOTIDE SEQUENCE [LARGE SCALE GENOMIC DNA]</scope>
    <source>
        <strain evidence="10">J267</strain>
        <tissue evidence="10">Leaf</tissue>
    </source>
</reference>
<accession>A0A5J5ADK3</accession>
<feature type="domain" description="Tf2-1-like SH3-like" evidence="9">
    <location>
        <begin position="600"/>
        <end position="664"/>
    </location>
</feature>
<evidence type="ECO:0000313" key="10">
    <source>
        <dbReference type="EMBL" id="KAA8528309.1"/>
    </source>
</evidence>
<dbReference type="EMBL" id="CM018045">
    <property type="protein sequence ID" value="KAA8528309.1"/>
    <property type="molecule type" value="Genomic_DNA"/>
</dbReference>
<dbReference type="GO" id="GO:0004519">
    <property type="term" value="F:endonuclease activity"/>
    <property type="evidence" value="ECO:0007669"/>
    <property type="project" value="UniProtKB-KW"/>
</dbReference>
<dbReference type="Pfam" id="PF24626">
    <property type="entry name" value="SH3_Tf2-1"/>
    <property type="match status" value="1"/>
</dbReference>
<dbReference type="CDD" id="cd00303">
    <property type="entry name" value="retropepsin_like"/>
    <property type="match status" value="1"/>
</dbReference>
<dbReference type="Gene3D" id="3.10.20.370">
    <property type="match status" value="1"/>
</dbReference>
<evidence type="ECO:0000259" key="8">
    <source>
        <dbReference type="Pfam" id="PF17917"/>
    </source>
</evidence>
<keyword evidence="6" id="KW-0695">RNA-directed DNA polymerase</keyword>
<evidence type="ECO:0000256" key="4">
    <source>
        <dbReference type="ARBA" id="ARBA00022759"/>
    </source>
</evidence>
<dbReference type="GO" id="GO:0016787">
    <property type="term" value="F:hydrolase activity"/>
    <property type="evidence" value="ECO:0007669"/>
    <property type="project" value="UniProtKB-KW"/>
</dbReference>
<dbReference type="OrthoDB" id="1749156at2759"/>
<keyword evidence="2" id="KW-0548">Nucleotidyltransferase</keyword>
<feature type="region of interest" description="Disordered" evidence="7">
    <location>
        <begin position="1"/>
        <end position="36"/>
    </location>
</feature>
<keyword evidence="3" id="KW-0540">Nuclease</keyword>
<dbReference type="PANTHER" id="PTHR37984:SF5">
    <property type="entry name" value="PROTEIN NYNRIN-LIKE"/>
    <property type="match status" value="1"/>
</dbReference>
<keyword evidence="5" id="KW-0378">Hydrolase</keyword>